<evidence type="ECO:0000313" key="3">
    <source>
        <dbReference type="Proteomes" id="UP000735302"/>
    </source>
</evidence>
<protein>
    <submittedName>
        <fullName evidence="2">Uncharacterized protein</fullName>
    </submittedName>
</protein>
<feature type="region of interest" description="Disordered" evidence="1">
    <location>
        <begin position="1"/>
        <end position="25"/>
    </location>
</feature>
<gene>
    <name evidence="2" type="ORF">PoB_006116100</name>
</gene>
<accession>A0AAV4CS28</accession>
<name>A0AAV4CS28_9GAST</name>
<dbReference type="AlphaFoldDB" id="A0AAV4CS28"/>
<evidence type="ECO:0000256" key="1">
    <source>
        <dbReference type="SAM" id="MobiDB-lite"/>
    </source>
</evidence>
<feature type="compositionally biased region" description="Basic and acidic residues" evidence="1">
    <location>
        <begin position="1"/>
        <end position="11"/>
    </location>
</feature>
<evidence type="ECO:0000313" key="2">
    <source>
        <dbReference type="EMBL" id="GFO34656.1"/>
    </source>
</evidence>
<organism evidence="2 3">
    <name type="scientific">Plakobranchus ocellatus</name>
    <dbReference type="NCBI Taxonomy" id="259542"/>
    <lineage>
        <taxon>Eukaryota</taxon>
        <taxon>Metazoa</taxon>
        <taxon>Spiralia</taxon>
        <taxon>Lophotrochozoa</taxon>
        <taxon>Mollusca</taxon>
        <taxon>Gastropoda</taxon>
        <taxon>Heterobranchia</taxon>
        <taxon>Euthyneura</taxon>
        <taxon>Panpulmonata</taxon>
        <taxon>Sacoglossa</taxon>
        <taxon>Placobranchoidea</taxon>
        <taxon>Plakobranchidae</taxon>
        <taxon>Plakobranchus</taxon>
    </lineage>
</organism>
<reference evidence="2 3" key="1">
    <citation type="journal article" date="2021" name="Elife">
        <title>Chloroplast acquisition without the gene transfer in kleptoplastic sea slugs, Plakobranchus ocellatus.</title>
        <authorList>
            <person name="Maeda T."/>
            <person name="Takahashi S."/>
            <person name="Yoshida T."/>
            <person name="Shimamura S."/>
            <person name="Takaki Y."/>
            <person name="Nagai Y."/>
            <person name="Toyoda A."/>
            <person name="Suzuki Y."/>
            <person name="Arimoto A."/>
            <person name="Ishii H."/>
            <person name="Satoh N."/>
            <person name="Nishiyama T."/>
            <person name="Hasebe M."/>
            <person name="Maruyama T."/>
            <person name="Minagawa J."/>
            <person name="Obokata J."/>
            <person name="Shigenobu S."/>
        </authorList>
    </citation>
    <scope>NUCLEOTIDE SEQUENCE [LARGE SCALE GENOMIC DNA]</scope>
</reference>
<dbReference type="EMBL" id="BLXT01006926">
    <property type="protein sequence ID" value="GFO34656.1"/>
    <property type="molecule type" value="Genomic_DNA"/>
</dbReference>
<sequence>MGGNKDYEEGRSGSQEQSPWGHHDNGTDLPLLANCCVWKRSDKKPTDCPHPLGWKGTRKNNDFHLHLRPQWESELAKGKRQTRTVSIY</sequence>
<proteinExistence type="predicted"/>
<dbReference type="Proteomes" id="UP000735302">
    <property type="component" value="Unassembled WGS sequence"/>
</dbReference>
<comment type="caution">
    <text evidence="2">The sequence shown here is derived from an EMBL/GenBank/DDBJ whole genome shotgun (WGS) entry which is preliminary data.</text>
</comment>
<keyword evidence="3" id="KW-1185">Reference proteome</keyword>